<dbReference type="AlphaFoldDB" id="A0A9W4U8X8"/>
<dbReference type="InterPro" id="IPR019826">
    <property type="entry name" value="Carboxylesterase_B_AS"/>
</dbReference>
<sequence>MFPVRVLLLAVVVSAISIPRTDSSDNHSPPTVKVRNGTYKGLHSQQYEQDYFLGIPFAQPPVGDLRFRNPKSLNSTWEGTHDATAFSAACVGYGSSQQGYNVSEDCLYLNVVRPSNANKTNGAKLPVAVWIYGGGWSQGSGVDLRYNLSFIVQESVAMGQPLLGITLNYRLSAWGFLQSQEVIDSGNTNVGLRDQRLALHWIRENIAAFGGDPDQVTIWGQSAGAASVGMHIMAYNGRDDKLFRSAIMQSGAPIAISDQNRDAFFESAYQNLTANTNCNDHSSPLDCLRSLPYEELNAAINTTGLSSIWSPQVDGDIVARTSSIQINEGNFVRVPIIVGATSDEGTSFSPKGVEDTEIFKSNILASAPRMNESFAQQVLATYPDDPSQEILANLGPTFRPGAPYGAQYRRAATYYGDALFVANRRRTCEIWAASNLTAYCYRFNAIPAWATPMDGATHFVDVAFPMLNLLGVGYPPVRIPPFKGKPQSYTDLAKLMSRDWIQFINSGDIANQHRESDFGVSDWPMYRVDSPEEFVFDANVTSFVEKDTYRSEGMKLINSAADSVYGR</sequence>
<dbReference type="PROSITE" id="PS00941">
    <property type="entry name" value="CARBOXYLESTERASE_B_2"/>
    <property type="match status" value="1"/>
</dbReference>
<dbReference type="InterPro" id="IPR019819">
    <property type="entry name" value="Carboxylesterase_B_CS"/>
</dbReference>
<dbReference type="SUPFAM" id="SSF53474">
    <property type="entry name" value="alpha/beta-Hydrolases"/>
    <property type="match status" value="1"/>
</dbReference>
<dbReference type="PANTHER" id="PTHR43918:SF4">
    <property type="entry name" value="CARBOXYLIC ESTER HYDROLASE"/>
    <property type="match status" value="1"/>
</dbReference>
<organism evidence="5 6">
    <name type="scientific">Periconia digitata</name>
    <dbReference type="NCBI Taxonomy" id="1303443"/>
    <lineage>
        <taxon>Eukaryota</taxon>
        <taxon>Fungi</taxon>
        <taxon>Dikarya</taxon>
        <taxon>Ascomycota</taxon>
        <taxon>Pezizomycotina</taxon>
        <taxon>Dothideomycetes</taxon>
        <taxon>Pleosporomycetidae</taxon>
        <taxon>Pleosporales</taxon>
        <taxon>Massarineae</taxon>
        <taxon>Periconiaceae</taxon>
        <taxon>Periconia</taxon>
    </lineage>
</organism>
<dbReference type="InterPro" id="IPR050654">
    <property type="entry name" value="AChE-related_enzymes"/>
</dbReference>
<evidence type="ECO:0000313" key="6">
    <source>
        <dbReference type="Proteomes" id="UP001152607"/>
    </source>
</evidence>
<proteinExistence type="inferred from homology"/>
<gene>
    <name evidence="5" type="ORF">PDIGIT_LOCUS4789</name>
</gene>
<feature type="signal peptide" evidence="3">
    <location>
        <begin position="1"/>
        <end position="23"/>
    </location>
</feature>
<dbReference type="InterPro" id="IPR002018">
    <property type="entry name" value="CarbesteraseB"/>
</dbReference>
<dbReference type="InterPro" id="IPR029058">
    <property type="entry name" value="AB_hydrolase_fold"/>
</dbReference>
<dbReference type="Proteomes" id="UP001152607">
    <property type="component" value="Unassembled WGS sequence"/>
</dbReference>
<keyword evidence="6" id="KW-1185">Reference proteome</keyword>
<name>A0A9W4U8X8_9PLEO</name>
<evidence type="ECO:0000256" key="3">
    <source>
        <dbReference type="RuleBase" id="RU361235"/>
    </source>
</evidence>
<protein>
    <recommendedName>
        <fullName evidence="3">Carboxylic ester hydrolase</fullName>
        <ecNumber evidence="3">3.1.1.-</ecNumber>
    </recommendedName>
</protein>
<evidence type="ECO:0000259" key="4">
    <source>
        <dbReference type="Pfam" id="PF00135"/>
    </source>
</evidence>
<keyword evidence="3" id="KW-0732">Signal</keyword>
<evidence type="ECO:0000256" key="1">
    <source>
        <dbReference type="ARBA" id="ARBA00005964"/>
    </source>
</evidence>
<comment type="similarity">
    <text evidence="1 3">Belongs to the type-B carboxylesterase/lipase family.</text>
</comment>
<dbReference type="GO" id="GO:0052689">
    <property type="term" value="F:carboxylic ester hydrolase activity"/>
    <property type="evidence" value="ECO:0007669"/>
    <property type="project" value="TreeGrafter"/>
</dbReference>
<evidence type="ECO:0000256" key="2">
    <source>
        <dbReference type="ARBA" id="ARBA00022801"/>
    </source>
</evidence>
<dbReference type="PANTHER" id="PTHR43918">
    <property type="entry name" value="ACETYLCHOLINESTERASE"/>
    <property type="match status" value="1"/>
</dbReference>
<dbReference type="Pfam" id="PF00135">
    <property type="entry name" value="COesterase"/>
    <property type="match status" value="1"/>
</dbReference>
<keyword evidence="2 3" id="KW-0378">Hydrolase</keyword>
<dbReference type="Gene3D" id="3.40.50.1820">
    <property type="entry name" value="alpha/beta hydrolase"/>
    <property type="match status" value="1"/>
</dbReference>
<feature type="chain" id="PRO_5041017117" description="Carboxylic ester hydrolase" evidence="3">
    <location>
        <begin position="24"/>
        <end position="567"/>
    </location>
</feature>
<evidence type="ECO:0000313" key="5">
    <source>
        <dbReference type="EMBL" id="CAI6331760.1"/>
    </source>
</evidence>
<accession>A0A9W4U8X8</accession>
<dbReference type="EC" id="3.1.1.-" evidence="3"/>
<dbReference type="PROSITE" id="PS00122">
    <property type="entry name" value="CARBOXYLESTERASE_B_1"/>
    <property type="match status" value="1"/>
</dbReference>
<comment type="caution">
    <text evidence="5">The sequence shown here is derived from an EMBL/GenBank/DDBJ whole genome shotgun (WGS) entry which is preliminary data.</text>
</comment>
<feature type="domain" description="Carboxylesterase type B" evidence="4">
    <location>
        <begin position="29"/>
        <end position="535"/>
    </location>
</feature>
<dbReference type="EMBL" id="CAOQHR010000003">
    <property type="protein sequence ID" value="CAI6331760.1"/>
    <property type="molecule type" value="Genomic_DNA"/>
</dbReference>
<dbReference type="OrthoDB" id="408631at2759"/>
<reference evidence="5" key="1">
    <citation type="submission" date="2023-01" db="EMBL/GenBank/DDBJ databases">
        <authorList>
            <person name="Van Ghelder C."/>
            <person name="Rancurel C."/>
        </authorList>
    </citation>
    <scope>NUCLEOTIDE SEQUENCE</scope>
    <source>
        <strain evidence="5">CNCM I-4278</strain>
    </source>
</reference>